<proteinExistence type="predicted"/>
<accession>A0A8T0R299</accession>
<feature type="region of interest" description="Disordered" evidence="1">
    <location>
        <begin position="43"/>
        <end position="65"/>
    </location>
</feature>
<gene>
    <name evidence="2" type="ORF">PVAP13_6NG281532</name>
</gene>
<organism evidence="2 3">
    <name type="scientific">Panicum virgatum</name>
    <name type="common">Blackwell switchgrass</name>
    <dbReference type="NCBI Taxonomy" id="38727"/>
    <lineage>
        <taxon>Eukaryota</taxon>
        <taxon>Viridiplantae</taxon>
        <taxon>Streptophyta</taxon>
        <taxon>Embryophyta</taxon>
        <taxon>Tracheophyta</taxon>
        <taxon>Spermatophyta</taxon>
        <taxon>Magnoliopsida</taxon>
        <taxon>Liliopsida</taxon>
        <taxon>Poales</taxon>
        <taxon>Poaceae</taxon>
        <taxon>PACMAD clade</taxon>
        <taxon>Panicoideae</taxon>
        <taxon>Panicodae</taxon>
        <taxon>Paniceae</taxon>
        <taxon>Panicinae</taxon>
        <taxon>Panicum</taxon>
        <taxon>Panicum sect. Hiantes</taxon>
    </lineage>
</organism>
<name>A0A8T0R299_PANVG</name>
<dbReference type="AlphaFoldDB" id="A0A8T0R299"/>
<dbReference type="EMBL" id="CM029048">
    <property type="protein sequence ID" value="KAG2579436.1"/>
    <property type="molecule type" value="Genomic_DNA"/>
</dbReference>
<evidence type="ECO:0000313" key="3">
    <source>
        <dbReference type="Proteomes" id="UP000823388"/>
    </source>
</evidence>
<reference evidence="2" key="1">
    <citation type="submission" date="2020-05" db="EMBL/GenBank/DDBJ databases">
        <title>WGS assembly of Panicum virgatum.</title>
        <authorList>
            <person name="Lovell J.T."/>
            <person name="Jenkins J."/>
            <person name="Shu S."/>
            <person name="Juenger T.E."/>
            <person name="Schmutz J."/>
        </authorList>
    </citation>
    <scope>NUCLEOTIDE SEQUENCE</scope>
    <source>
        <strain evidence="2">AP13</strain>
    </source>
</reference>
<sequence>MAQPCLWWSSAPLDGVEVGDATTAPRMATSTTPPETMLRRKFLREGEMGGGLSAAAAAGDRGRRR</sequence>
<comment type="caution">
    <text evidence="2">The sequence shown here is derived from an EMBL/GenBank/DDBJ whole genome shotgun (WGS) entry which is preliminary data.</text>
</comment>
<evidence type="ECO:0000256" key="1">
    <source>
        <dbReference type="SAM" id="MobiDB-lite"/>
    </source>
</evidence>
<keyword evidence="3" id="KW-1185">Reference proteome</keyword>
<dbReference type="Proteomes" id="UP000823388">
    <property type="component" value="Chromosome 6N"/>
</dbReference>
<protein>
    <submittedName>
        <fullName evidence="2">Uncharacterized protein</fullName>
    </submittedName>
</protein>
<evidence type="ECO:0000313" key="2">
    <source>
        <dbReference type="EMBL" id="KAG2579436.1"/>
    </source>
</evidence>